<evidence type="ECO:0000313" key="11">
    <source>
        <dbReference type="EMBL" id="EEH63350.1"/>
    </source>
</evidence>
<feature type="transmembrane region" description="Helical" evidence="9">
    <location>
        <begin position="87"/>
        <end position="106"/>
    </location>
</feature>
<dbReference type="Proteomes" id="UP000010301">
    <property type="component" value="Unassembled WGS sequence"/>
</dbReference>
<sequence>MTEFSSLFVVSVISVLAPLLAYVIPKRIIPETVLLVVMGMLAGPYVLGFIELSDSIKLLTELGLAFLFLLAGYEIEVKELKGKRGKAALIGWLATFAIAFTMALIIPNTSGYIEQFALAIAFSATALGTLIPILKERGLIKTNVGLDVLAHGTFGELGPILAMALLLSVRSPWETVLILALFFAVSIVMAIIPVKARAAGSKLVELIHLKSETTAQTTVRVTVMVMVSLVLLAYVFDLDVVLGAFAAGFIIRIANPAGREELEQKLDGLAFGFLIPLFFITSGASINVGAVLEAPFALILVVFGLLAARAVPVYFSTYFTEDAESYTSRDRLTVALYSTTSLPIIVAVTHVATETGTMGPRVASILIAGGALSVLLMPLLASISYKAADAHPIDRMSERLRRFRSSRPVQNTNAAKRKIRKR</sequence>
<protein>
    <submittedName>
        <fullName evidence="11">Transporter, CPA2 family</fullName>
    </submittedName>
</protein>
<evidence type="ECO:0000256" key="6">
    <source>
        <dbReference type="ARBA" id="ARBA00022989"/>
    </source>
</evidence>
<organism evidence="11 12">
    <name type="scientific">Gleimia coleocanis DSM 15436</name>
    <dbReference type="NCBI Taxonomy" id="525245"/>
    <lineage>
        <taxon>Bacteria</taxon>
        <taxon>Bacillati</taxon>
        <taxon>Actinomycetota</taxon>
        <taxon>Actinomycetes</taxon>
        <taxon>Actinomycetales</taxon>
        <taxon>Actinomycetaceae</taxon>
        <taxon>Gleimia</taxon>
    </lineage>
</organism>
<evidence type="ECO:0000256" key="9">
    <source>
        <dbReference type="SAM" id="Phobius"/>
    </source>
</evidence>
<comment type="similarity">
    <text evidence="2">Belongs to the monovalent cation:proton antiporter 2 (CPA2) transporter (TC 2.A.37) family.</text>
</comment>
<accession>C0W1I4</accession>
<dbReference type="GO" id="GO:0016020">
    <property type="term" value="C:membrane"/>
    <property type="evidence" value="ECO:0007669"/>
    <property type="project" value="UniProtKB-SubCell"/>
</dbReference>
<dbReference type="AlphaFoldDB" id="C0W1I4"/>
<gene>
    <name evidence="11" type="ORF">HMPREF0044_1274</name>
</gene>
<dbReference type="OrthoDB" id="9793589at2"/>
<feature type="domain" description="Cation/H+ exchanger transmembrane" evidence="10">
    <location>
        <begin position="13"/>
        <end position="380"/>
    </location>
</feature>
<proteinExistence type="inferred from homology"/>
<evidence type="ECO:0000256" key="4">
    <source>
        <dbReference type="ARBA" id="ARBA00022449"/>
    </source>
</evidence>
<evidence type="ECO:0000256" key="2">
    <source>
        <dbReference type="ARBA" id="ARBA00005551"/>
    </source>
</evidence>
<feature type="transmembrane region" description="Helical" evidence="9">
    <location>
        <begin position="112"/>
        <end position="134"/>
    </location>
</feature>
<evidence type="ECO:0000256" key="3">
    <source>
        <dbReference type="ARBA" id="ARBA00022448"/>
    </source>
</evidence>
<dbReference type="HOGENOM" id="CLU_005126_0_1_11"/>
<name>C0W1I4_9ACTO</name>
<reference evidence="11 12" key="1">
    <citation type="submission" date="2009-01" db="EMBL/GenBank/DDBJ databases">
        <authorList>
            <person name="Qin X."/>
            <person name="Bachman B."/>
            <person name="Battles P."/>
            <person name="Bell A."/>
            <person name="Bess C."/>
            <person name="Bickham C."/>
            <person name="Chaboub L."/>
            <person name="Chen D."/>
            <person name="Coyle M."/>
            <person name="Deiros D.R."/>
            <person name="Dinh H."/>
            <person name="Forbes L."/>
            <person name="Fowler G."/>
            <person name="Francisco L."/>
            <person name="Fu Q."/>
            <person name="Gubbala S."/>
            <person name="Hale W."/>
            <person name="Han Y."/>
            <person name="Hemphill L."/>
            <person name="Highlander S.K."/>
            <person name="Hirani K."/>
            <person name="Hogues M."/>
            <person name="Jackson L."/>
            <person name="Jakkamsetti A."/>
            <person name="Javaid M."/>
            <person name="Jiang H."/>
            <person name="Korchina V."/>
            <person name="Kovar C."/>
            <person name="Lara F."/>
            <person name="Lee S."/>
            <person name="Mata R."/>
            <person name="Mathew T."/>
            <person name="Moen C."/>
            <person name="Morales K."/>
            <person name="Munidasa M."/>
            <person name="Nazareth L."/>
            <person name="Ngo R."/>
            <person name="Nguyen L."/>
            <person name="Okwuonu G."/>
            <person name="Ongeri F."/>
            <person name="Patil S."/>
            <person name="Petrosino J."/>
            <person name="Pham C."/>
            <person name="Pham P."/>
            <person name="Pu L.-L."/>
            <person name="Puazo M."/>
            <person name="Raj R."/>
            <person name="Reid J."/>
            <person name="Rouhana J."/>
            <person name="Saada N."/>
            <person name="Shang Y."/>
            <person name="Simmons D."/>
            <person name="Thornton R."/>
            <person name="Warren J."/>
            <person name="Weissenberger G."/>
            <person name="Zhang J."/>
            <person name="Zhang L."/>
            <person name="Zhou C."/>
            <person name="Zhu D."/>
            <person name="Muzny D."/>
            <person name="Worley K."/>
            <person name="Gibbs R."/>
        </authorList>
    </citation>
    <scope>NUCLEOTIDE SEQUENCE [LARGE SCALE GENOMIC DNA]</scope>
    <source>
        <strain evidence="11 12">DSM 15436</strain>
    </source>
</reference>
<feature type="transmembrane region" description="Helical" evidence="9">
    <location>
        <begin position="296"/>
        <end position="320"/>
    </location>
</feature>
<comment type="subcellular location">
    <subcellularLocation>
        <location evidence="1">Membrane</location>
        <topology evidence="1">Multi-pass membrane protein</topology>
    </subcellularLocation>
</comment>
<evidence type="ECO:0000256" key="5">
    <source>
        <dbReference type="ARBA" id="ARBA00022692"/>
    </source>
</evidence>
<keyword evidence="5 9" id="KW-0812">Transmembrane</keyword>
<comment type="caution">
    <text evidence="11">The sequence shown here is derived from an EMBL/GenBank/DDBJ whole genome shotgun (WGS) entry which is preliminary data.</text>
</comment>
<dbReference type="EMBL" id="ACFG01000034">
    <property type="protein sequence ID" value="EEH63350.1"/>
    <property type="molecule type" value="Genomic_DNA"/>
</dbReference>
<dbReference type="PANTHER" id="PTHR43562:SF1">
    <property type="entry name" value="NA(+)_H(+) ANTIPORTER YJBQ-RELATED"/>
    <property type="match status" value="1"/>
</dbReference>
<keyword evidence="7" id="KW-0406">Ion transport</keyword>
<evidence type="ECO:0000313" key="12">
    <source>
        <dbReference type="Proteomes" id="UP000010301"/>
    </source>
</evidence>
<dbReference type="Pfam" id="PF00999">
    <property type="entry name" value="Na_H_Exchanger"/>
    <property type="match status" value="1"/>
</dbReference>
<feature type="transmembrane region" description="Helical" evidence="9">
    <location>
        <begin position="175"/>
        <end position="196"/>
    </location>
</feature>
<keyword evidence="4" id="KW-0050">Antiport</keyword>
<dbReference type="GO" id="GO:0015297">
    <property type="term" value="F:antiporter activity"/>
    <property type="evidence" value="ECO:0007669"/>
    <property type="project" value="UniProtKB-KW"/>
</dbReference>
<keyword evidence="6 9" id="KW-1133">Transmembrane helix</keyword>
<feature type="transmembrane region" description="Helical" evidence="9">
    <location>
        <begin position="332"/>
        <end position="353"/>
    </location>
</feature>
<feature type="transmembrane region" description="Helical" evidence="9">
    <location>
        <begin position="56"/>
        <end position="75"/>
    </location>
</feature>
<dbReference type="GO" id="GO:1902600">
    <property type="term" value="P:proton transmembrane transport"/>
    <property type="evidence" value="ECO:0007669"/>
    <property type="project" value="InterPro"/>
</dbReference>
<dbReference type="PANTHER" id="PTHR43562">
    <property type="entry name" value="NAPA-TYPE SODIUM/HYDROGEN ANTIPORTER"/>
    <property type="match status" value="1"/>
</dbReference>
<dbReference type="InterPro" id="IPR006153">
    <property type="entry name" value="Cation/H_exchanger_TM"/>
</dbReference>
<dbReference type="STRING" id="525245.HMPREF0044_1274"/>
<dbReference type="eggNOG" id="COG0475">
    <property type="taxonomic scope" value="Bacteria"/>
</dbReference>
<feature type="transmembrane region" description="Helical" evidence="9">
    <location>
        <begin position="32"/>
        <end position="50"/>
    </location>
</feature>
<keyword evidence="8 9" id="KW-0472">Membrane</keyword>
<keyword evidence="3" id="KW-0813">Transport</keyword>
<dbReference type="InterPro" id="IPR038770">
    <property type="entry name" value="Na+/solute_symporter_sf"/>
</dbReference>
<dbReference type="RefSeq" id="WP_006546132.1">
    <property type="nucleotide sequence ID" value="NZ_DS999540.1"/>
</dbReference>
<evidence type="ECO:0000256" key="1">
    <source>
        <dbReference type="ARBA" id="ARBA00004141"/>
    </source>
</evidence>
<dbReference type="Gene3D" id="1.20.1530.20">
    <property type="match status" value="1"/>
</dbReference>
<feature type="transmembrane region" description="Helical" evidence="9">
    <location>
        <begin position="269"/>
        <end position="290"/>
    </location>
</feature>
<keyword evidence="12" id="KW-1185">Reference proteome</keyword>
<evidence type="ECO:0000256" key="8">
    <source>
        <dbReference type="ARBA" id="ARBA00023136"/>
    </source>
</evidence>
<feature type="transmembrane region" description="Helical" evidence="9">
    <location>
        <begin position="365"/>
        <end position="385"/>
    </location>
</feature>
<feature type="transmembrane region" description="Helical" evidence="9">
    <location>
        <begin position="146"/>
        <end position="169"/>
    </location>
</feature>
<evidence type="ECO:0000259" key="10">
    <source>
        <dbReference type="Pfam" id="PF00999"/>
    </source>
</evidence>
<evidence type="ECO:0000256" key="7">
    <source>
        <dbReference type="ARBA" id="ARBA00023065"/>
    </source>
</evidence>
<feature type="transmembrane region" description="Helical" evidence="9">
    <location>
        <begin position="6"/>
        <end position="25"/>
    </location>
</feature>